<protein>
    <submittedName>
        <fullName evidence="4">Uncharacterized protein</fullName>
    </submittedName>
</protein>
<dbReference type="SMART" id="SM00248">
    <property type="entry name" value="ANK"/>
    <property type="match status" value="7"/>
</dbReference>
<dbReference type="RefSeq" id="XP_013094901.2">
    <property type="nucleotide sequence ID" value="XM_013239447.2"/>
</dbReference>
<dbReference type="Proteomes" id="UP000076420">
    <property type="component" value="Unassembled WGS sequence"/>
</dbReference>
<dbReference type="PANTHER" id="PTHR24198:SF165">
    <property type="entry name" value="ANKYRIN REPEAT-CONTAINING PROTEIN-RELATED"/>
    <property type="match status" value="1"/>
</dbReference>
<dbReference type="PROSITE" id="PS50297">
    <property type="entry name" value="ANK_REP_REGION"/>
    <property type="match status" value="1"/>
</dbReference>
<dbReference type="EnsemblMetazoa" id="BGLB022085-RA">
    <property type="protein sequence ID" value="BGLB022085-PA"/>
    <property type="gene ID" value="BGLB022085"/>
</dbReference>
<dbReference type="InterPro" id="IPR036770">
    <property type="entry name" value="Ankyrin_rpt-contain_sf"/>
</dbReference>
<organism evidence="4 5">
    <name type="scientific">Biomphalaria glabrata</name>
    <name type="common">Bloodfluke planorb</name>
    <name type="synonym">Freshwater snail</name>
    <dbReference type="NCBI Taxonomy" id="6526"/>
    <lineage>
        <taxon>Eukaryota</taxon>
        <taxon>Metazoa</taxon>
        <taxon>Spiralia</taxon>
        <taxon>Lophotrochozoa</taxon>
        <taxon>Mollusca</taxon>
        <taxon>Gastropoda</taxon>
        <taxon>Heterobranchia</taxon>
        <taxon>Euthyneura</taxon>
        <taxon>Panpulmonata</taxon>
        <taxon>Hygrophila</taxon>
        <taxon>Lymnaeoidea</taxon>
        <taxon>Planorbidae</taxon>
        <taxon>Biomphalaria</taxon>
    </lineage>
</organism>
<dbReference type="RefSeq" id="XP_013094902.2">
    <property type="nucleotide sequence ID" value="XM_013239448.2"/>
</dbReference>
<dbReference type="AlphaFoldDB" id="A0A2C9KPK1"/>
<dbReference type="PANTHER" id="PTHR24198">
    <property type="entry name" value="ANKYRIN REPEAT AND PROTEIN KINASE DOMAIN-CONTAINING PROTEIN"/>
    <property type="match status" value="1"/>
</dbReference>
<dbReference type="Pfam" id="PF12796">
    <property type="entry name" value="Ank_2"/>
    <property type="match status" value="1"/>
</dbReference>
<dbReference type="STRING" id="6526.A0A2C9KPK1"/>
<dbReference type="VEuPathDB" id="VectorBase:BGLAX_047766"/>
<evidence type="ECO:0000256" key="3">
    <source>
        <dbReference type="PROSITE-ProRule" id="PRU00023"/>
    </source>
</evidence>
<proteinExistence type="predicted"/>
<dbReference type="SUPFAM" id="SSF48403">
    <property type="entry name" value="Ankyrin repeat"/>
    <property type="match status" value="1"/>
</dbReference>
<evidence type="ECO:0000256" key="2">
    <source>
        <dbReference type="ARBA" id="ARBA00023043"/>
    </source>
</evidence>
<keyword evidence="1" id="KW-0677">Repeat</keyword>
<name>A0A2C9KPK1_BIOGL</name>
<dbReference type="PROSITE" id="PS50088">
    <property type="entry name" value="ANK_REPEAT"/>
    <property type="match status" value="1"/>
</dbReference>
<dbReference type="KEGG" id="bgt:106078552"/>
<accession>A0A2C9KPK1</accession>
<evidence type="ECO:0000313" key="4">
    <source>
        <dbReference type="EnsemblMetazoa" id="BGLB022085-PA"/>
    </source>
</evidence>
<sequence length="401" mass="45586">MTRMLSRKDKRHLGSICSSLSQLNDDLVIASRYGDAHKVSQLLQIGARIDYWPKEMKVVDFNNTPFRDPSEVSLEELLFHRSMAIYTACNHGHLKVILLLFKHLSRRDMVMGYWLVLLKTYRNKQSLHSEPSDVAVLNSVRCIHNILFTRSSNMGILKELIDAGADPNAKCLCGMTPLVSAVSLEQCDMEVVHTLLQSGASPNLCCKDNVSPLSMAAKFGNLKAMETLLQYGADASLHNRDWQHPLVYSVIRGDAAQVKLLLNQGLRPFAMLQFVVHAHHSLAFQVHDCKFFDKHVSLLYIALYCGMVDVAQLLLEKNFVTIFDLRCLQKDQVLYNHLCSEQKYKDTLALYEKIQSKPWSLFTFCFFVISEQVGFGSERREKLGCLGLPNLIVRKLLFSDQ</sequence>
<dbReference type="VEuPathDB" id="VectorBase:BGLB022085"/>
<dbReference type="Gene3D" id="1.25.40.20">
    <property type="entry name" value="Ankyrin repeat-containing domain"/>
    <property type="match status" value="1"/>
</dbReference>
<keyword evidence="2 3" id="KW-0040">ANK repeat</keyword>
<evidence type="ECO:0000313" key="5">
    <source>
        <dbReference type="Proteomes" id="UP000076420"/>
    </source>
</evidence>
<dbReference type="OrthoDB" id="539213at2759"/>
<gene>
    <name evidence="4" type="primary">106078552</name>
</gene>
<evidence type="ECO:0000256" key="1">
    <source>
        <dbReference type="ARBA" id="ARBA00022737"/>
    </source>
</evidence>
<reference evidence="4" key="1">
    <citation type="submission" date="2020-05" db="UniProtKB">
        <authorList>
            <consortium name="EnsemblMetazoa"/>
        </authorList>
    </citation>
    <scope>IDENTIFICATION</scope>
    <source>
        <strain evidence="4">BB02</strain>
    </source>
</reference>
<feature type="repeat" description="ANK" evidence="3">
    <location>
        <begin position="208"/>
        <end position="240"/>
    </location>
</feature>
<dbReference type="EnsemblMetazoa" id="BGLB022085-RB">
    <property type="protein sequence ID" value="BGLB022085-PB"/>
    <property type="gene ID" value="BGLB022085"/>
</dbReference>
<dbReference type="InterPro" id="IPR002110">
    <property type="entry name" value="Ankyrin_rpt"/>
</dbReference>